<dbReference type="RefSeq" id="WP_039303752.1">
    <property type="nucleotide sequence ID" value="NZ_JAODTE010000006.1"/>
</dbReference>
<dbReference type="InterPro" id="IPR011701">
    <property type="entry name" value="MFS"/>
</dbReference>
<gene>
    <name evidence="10" type="ORF">JV35_10395</name>
    <name evidence="9" type="ORF">KP22_08725</name>
</gene>
<evidence type="ECO:0000256" key="7">
    <source>
        <dbReference type="SAM" id="Phobius"/>
    </source>
</evidence>
<feature type="transmembrane region" description="Helical" evidence="7">
    <location>
        <begin position="76"/>
        <end position="96"/>
    </location>
</feature>
<feature type="transmembrane region" description="Helical" evidence="7">
    <location>
        <begin position="159"/>
        <end position="181"/>
    </location>
</feature>
<dbReference type="EMBL" id="JQHL01000003">
    <property type="protein sequence ID" value="KFX20502.1"/>
    <property type="molecule type" value="Genomic_DNA"/>
</dbReference>
<feature type="transmembrane region" description="Helical" evidence="7">
    <location>
        <begin position="390"/>
        <end position="410"/>
    </location>
</feature>
<evidence type="ECO:0000256" key="4">
    <source>
        <dbReference type="ARBA" id="ARBA00022692"/>
    </source>
</evidence>
<keyword evidence="6 7" id="KW-0472">Membrane</keyword>
<keyword evidence="5 7" id="KW-1133">Transmembrane helix</keyword>
<dbReference type="AlphaFoldDB" id="A0A093RS08"/>
<name>A0A093RS08_9GAMM</name>
<keyword evidence="2" id="KW-0813">Transport</keyword>
<comment type="caution">
    <text evidence="9">The sequence shown here is derived from an EMBL/GenBank/DDBJ whole genome shotgun (WGS) entry which is preliminary data.</text>
</comment>
<evidence type="ECO:0000313" key="12">
    <source>
        <dbReference type="Proteomes" id="UP000032874"/>
    </source>
</evidence>
<keyword evidence="3" id="KW-1003">Cell membrane</keyword>
<dbReference type="GO" id="GO:0022857">
    <property type="term" value="F:transmembrane transporter activity"/>
    <property type="evidence" value="ECO:0007669"/>
    <property type="project" value="InterPro"/>
</dbReference>
<feature type="transmembrane region" description="Helical" evidence="7">
    <location>
        <begin position="131"/>
        <end position="153"/>
    </location>
</feature>
<evidence type="ECO:0000313" key="11">
    <source>
        <dbReference type="Proteomes" id="UP000032869"/>
    </source>
</evidence>
<evidence type="ECO:0000259" key="8">
    <source>
        <dbReference type="PROSITE" id="PS50850"/>
    </source>
</evidence>
<feature type="transmembrane region" description="Helical" evidence="7">
    <location>
        <begin position="422"/>
        <end position="443"/>
    </location>
</feature>
<dbReference type="Proteomes" id="UP000032874">
    <property type="component" value="Unassembled WGS sequence"/>
</dbReference>
<feature type="transmembrane region" description="Helical" evidence="7">
    <location>
        <begin position="260"/>
        <end position="285"/>
    </location>
</feature>
<dbReference type="EMBL" id="JQHM01000002">
    <property type="protein sequence ID" value="KFX05932.1"/>
    <property type="molecule type" value="Genomic_DNA"/>
</dbReference>
<dbReference type="SUPFAM" id="SSF103473">
    <property type="entry name" value="MFS general substrate transporter"/>
    <property type="match status" value="1"/>
</dbReference>
<comment type="subcellular location">
    <subcellularLocation>
        <location evidence="1">Cell membrane</location>
        <topology evidence="1">Multi-pass membrane protein</topology>
    </subcellularLocation>
</comment>
<keyword evidence="4 7" id="KW-0812">Transmembrane</keyword>
<evidence type="ECO:0000256" key="6">
    <source>
        <dbReference type="ARBA" id="ARBA00023136"/>
    </source>
</evidence>
<sequence>MNTSWVLFWIASATFFMQSLDTTMVYIAIPAIAQSLHKPVLHMETIVISYIVTVVAFTPANSWLAERLGERKTYQIAIAIFMLGSLLCMTATTLGSLSVYRFIQGIGGALMLPIIRTVILRTTPQSLKLRFLNRVTLLGLLGTLIGPVFGNILVNFLSWQAIFFVNIPLALLCFFLATKYIPVETVKETSRTGAYEVAFPILMLFLVAFMLTTATKNILPTLVMLFLSCSTLGLVFLYYRQHLIAETALFPRALFGIRTFSVGVFGGIVTRTLLASIPVVLSLMLQTTLACKPAETSLILLLFSSGALLSKLLFEPLVKRIGYRRLLMLTTGITSLCVLALSVAVQERSMHLIGIIAMLLGVLISTLYSAESTLAFSNLNNSTYHSGNNLLTISQLLSVMLSMTLTFPLLRFLSQFEIIFNLNHFSLLFLLLGIGLPICCLIFRPLNNDDGYHFIHGR</sequence>
<protein>
    <submittedName>
        <fullName evidence="9">Multidrug transporter</fullName>
    </submittedName>
</protein>
<feature type="transmembrane region" description="Helical" evidence="7">
    <location>
        <begin position="351"/>
        <end position="370"/>
    </location>
</feature>
<feature type="transmembrane region" description="Helical" evidence="7">
    <location>
        <begin position="45"/>
        <end position="64"/>
    </location>
</feature>
<feature type="domain" description="Major facilitator superfamily (MFS) profile" evidence="8">
    <location>
        <begin position="7"/>
        <end position="451"/>
    </location>
</feature>
<feature type="transmembrane region" description="Helical" evidence="7">
    <location>
        <begin position="193"/>
        <end position="212"/>
    </location>
</feature>
<evidence type="ECO:0000256" key="2">
    <source>
        <dbReference type="ARBA" id="ARBA00022448"/>
    </source>
</evidence>
<dbReference type="InterPro" id="IPR020846">
    <property type="entry name" value="MFS_dom"/>
</dbReference>
<feature type="transmembrane region" description="Helical" evidence="7">
    <location>
        <begin position="218"/>
        <end position="239"/>
    </location>
</feature>
<dbReference type="PANTHER" id="PTHR42718:SF46">
    <property type="entry name" value="BLR6921 PROTEIN"/>
    <property type="match status" value="1"/>
</dbReference>
<dbReference type="Proteomes" id="UP000032869">
    <property type="component" value="Unassembled WGS sequence"/>
</dbReference>
<dbReference type="STRING" id="55207.KP22_08725"/>
<dbReference type="PRINTS" id="PR01036">
    <property type="entry name" value="TCRTETB"/>
</dbReference>
<dbReference type="eggNOG" id="COG2814">
    <property type="taxonomic scope" value="Bacteria"/>
</dbReference>
<dbReference type="GO" id="GO:0005886">
    <property type="term" value="C:plasma membrane"/>
    <property type="evidence" value="ECO:0007669"/>
    <property type="project" value="UniProtKB-SubCell"/>
</dbReference>
<feature type="transmembrane region" description="Helical" evidence="7">
    <location>
        <begin position="102"/>
        <end position="119"/>
    </location>
</feature>
<accession>A0A093RS08</accession>
<keyword evidence="11" id="KW-1185">Reference proteome</keyword>
<dbReference type="PROSITE" id="PS50850">
    <property type="entry name" value="MFS"/>
    <property type="match status" value="1"/>
</dbReference>
<evidence type="ECO:0000256" key="5">
    <source>
        <dbReference type="ARBA" id="ARBA00022989"/>
    </source>
</evidence>
<dbReference type="InterPro" id="IPR036259">
    <property type="entry name" value="MFS_trans_sf"/>
</dbReference>
<dbReference type="Gene3D" id="1.20.1720.10">
    <property type="entry name" value="Multidrug resistance protein D"/>
    <property type="match status" value="1"/>
</dbReference>
<dbReference type="Pfam" id="PF07690">
    <property type="entry name" value="MFS_1"/>
    <property type="match status" value="1"/>
</dbReference>
<evidence type="ECO:0000313" key="10">
    <source>
        <dbReference type="EMBL" id="KFX20502.1"/>
    </source>
</evidence>
<reference evidence="11 12" key="1">
    <citation type="submission" date="2014-08" db="EMBL/GenBank/DDBJ databases">
        <title>Genome sequences of NCPPB Pectobacterium isolates.</title>
        <authorList>
            <person name="Glover R.H."/>
            <person name="Sapp M."/>
            <person name="Elphinstone J."/>
        </authorList>
    </citation>
    <scope>NUCLEOTIDE SEQUENCE [LARGE SCALE GENOMIC DNA]</scope>
    <source>
        <strain evidence="10 11">NCPPB 2793</strain>
        <strain evidence="9 12">NCPPB 2795</strain>
    </source>
</reference>
<evidence type="ECO:0000256" key="3">
    <source>
        <dbReference type="ARBA" id="ARBA00022475"/>
    </source>
</evidence>
<dbReference type="OrthoDB" id="9812221at2"/>
<proteinExistence type="predicted"/>
<dbReference type="PANTHER" id="PTHR42718">
    <property type="entry name" value="MAJOR FACILITATOR SUPERFAMILY MULTIDRUG TRANSPORTER MFSC"/>
    <property type="match status" value="1"/>
</dbReference>
<feature type="transmembrane region" description="Helical" evidence="7">
    <location>
        <begin position="326"/>
        <end position="345"/>
    </location>
</feature>
<evidence type="ECO:0000313" key="9">
    <source>
        <dbReference type="EMBL" id="KFX05932.1"/>
    </source>
</evidence>
<evidence type="ECO:0000256" key="1">
    <source>
        <dbReference type="ARBA" id="ARBA00004651"/>
    </source>
</evidence>
<organism evidence="9 12">
    <name type="scientific">Pectobacterium betavasculorum</name>
    <dbReference type="NCBI Taxonomy" id="55207"/>
    <lineage>
        <taxon>Bacteria</taxon>
        <taxon>Pseudomonadati</taxon>
        <taxon>Pseudomonadota</taxon>
        <taxon>Gammaproteobacteria</taxon>
        <taxon>Enterobacterales</taxon>
        <taxon>Pectobacteriaceae</taxon>
        <taxon>Pectobacterium</taxon>
    </lineage>
</organism>
<dbReference type="Gene3D" id="1.20.1250.20">
    <property type="entry name" value="MFS general substrate transporter like domains"/>
    <property type="match status" value="1"/>
</dbReference>